<dbReference type="HAMAP" id="MF_01917">
    <property type="entry name" value="Cardiolipin_synth_ClsB"/>
    <property type="match status" value="1"/>
</dbReference>
<dbReference type="CDD" id="cd09110">
    <property type="entry name" value="PLDc_CLS_1"/>
    <property type="match status" value="1"/>
</dbReference>
<feature type="active site" evidence="1">
    <location>
        <position position="368"/>
    </location>
</feature>
<keyword evidence="1" id="KW-0444">Lipid biosynthesis</keyword>
<comment type="catalytic activity">
    <reaction evidence="1">
        <text>2 a 1,2-diacyl-sn-glycero-3-phospho-(1'-sn-glycerol) = a cardiolipin + glycerol</text>
        <dbReference type="Rhea" id="RHEA:31451"/>
        <dbReference type="ChEBI" id="CHEBI:17754"/>
        <dbReference type="ChEBI" id="CHEBI:62237"/>
        <dbReference type="ChEBI" id="CHEBI:64716"/>
    </reaction>
</comment>
<dbReference type="InterPro" id="IPR001736">
    <property type="entry name" value="PLipase_D/transphosphatidylase"/>
</dbReference>
<organism evidence="4 5">
    <name type="scientific">Cupriavidus yeoncheonensis</name>
    <dbReference type="NCBI Taxonomy" id="1462994"/>
    <lineage>
        <taxon>Bacteria</taxon>
        <taxon>Pseudomonadati</taxon>
        <taxon>Pseudomonadota</taxon>
        <taxon>Betaproteobacteria</taxon>
        <taxon>Burkholderiales</taxon>
        <taxon>Burkholderiaceae</taxon>
        <taxon>Cupriavidus</taxon>
    </lineage>
</organism>
<feature type="active site" evidence="1">
    <location>
        <position position="361"/>
    </location>
</feature>
<dbReference type="GO" id="GO:0032049">
    <property type="term" value="P:cardiolipin biosynthetic process"/>
    <property type="evidence" value="ECO:0007669"/>
    <property type="project" value="InterPro"/>
</dbReference>
<accession>A0A916IXJ1</accession>
<gene>
    <name evidence="1 4" type="primary">clsB</name>
    <name evidence="4" type="ORF">LMG31506_03883</name>
</gene>
<evidence type="ECO:0000259" key="3">
    <source>
        <dbReference type="PROSITE" id="PS50035"/>
    </source>
</evidence>
<feature type="region of interest" description="Disordered" evidence="2">
    <location>
        <begin position="1"/>
        <end position="25"/>
    </location>
</feature>
<reference evidence="4" key="1">
    <citation type="submission" date="2021-03" db="EMBL/GenBank/DDBJ databases">
        <authorList>
            <person name="Peeters C."/>
        </authorList>
    </citation>
    <scope>NUCLEOTIDE SEQUENCE</scope>
    <source>
        <strain evidence="4">LMG 31506</strain>
    </source>
</reference>
<feature type="active site" evidence="1">
    <location>
        <position position="363"/>
    </location>
</feature>
<feature type="active site" evidence="1">
    <location>
        <position position="170"/>
    </location>
</feature>
<comment type="subcellular location">
    <subcellularLocation>
        <location evidence="1">Cell membrane</location>
        <topology evidence="1">Peripheral membrane protein</topology>
    </subcellularLocation>
</comment>
<evidence type="ECO:0000256" key="1">
    <source>
        <dbReference type="HAMAP-Rule" id="MF_01917"/>
    </source>
</evidence>
<keyword evidence="1" id="KW-0443">Lipid metabolism</keyword>
<keyword evidence="1 4" id="KW-0808">Transferase</keyword>
<feature type="compositionally biased region" description="Polar residues" evidence="2">
    <location>
        <begin position="9"/>
        <end position="24"/>
    </location>
</feature>
<dbReference type="SMART" id="SM00155">
    <property type="entry name" value="PLDc"/>
    <property type="match status" value="2"/>
</dbReference>
<evidence type="ECO:0000313" key="4">
    <source>
        <dbReference type="EMBL" id="CAG2148805.1"/>
    </source>
</evidence>
<feature type="active site" evidence="1">
    <location>
        <position position="168"/>
    </location>
</feature>
<feature type="domain" description="PLD phosphodiesterase" evidence="3">
    <location>
        <begin position="163"/>
        <end position="190"/>
    </location>
</feature>
<proteinExistence type="inferred from homology"/>
<keyword evidence="5" id="KW-1185">Reference proteome</keyword>
<comment type="function">
    <text evidence="1">Catalyzes the phosphatidyl group transfer from one phosphatidylglycerol molecule to another to form cardiolipin (CL) (diphosphatidylglycerol) and glycerol.</text>
</comment>
<keyword evidence="1" id="KW-0472">Membrane</keyword>
<name>A0A916IXJ1_9BURK</name>
<dbReference type="Gene3D" id="3.30.870.10">
    <property type="entry name" value="Endonuclease Chain A"/>
    <property type="match status" value="2"/>
</dbReference>
<dbReference type="EMBL" id="CAJPUY010000014">
    <property type="protein sequence ID" value="CAG2148805.1"/>
    <property type="molecule type" value="Genomic_DNA"/>
</dbReference>
<dbReference type="PANTHER" id="PTHR21248:SF22">
    <property type="entry name" value="PHOSPHOLIPASE D"/>
    <property type="match status" value="1"/>
</dbReference>
<dbReference type="PANTHER" id="PTHR21248">
    <property type="entry name" value="CARDIOLIPIN SYNTHASE"/>
    <property type="match status" value="1"/>
</dbReference>
<comment type="caution">
    <text evidence="4">The sequence shown here is derived from an EMBL/GenBank/DDBJ whole genome shotgun (WGS) entry which is preliminary data.</text>
</comment>
<keyword evidence="1" id="KW-1208">Phospholipid metabolism</keyword>
<dbReference type="NCBIfam" id="NF008427">
    <property type="entry name" value="PRK11263.1"/>
    <property type="match status" value="1"/>
</dbReference>
<dbReference type="EC" id="2.7.8.-" evidence="1"/>
<keyword evidence="1" id="KW-0594">Phospholipid biosynthesis</keyword>
<feature type="active site" evidence="1">
    <location>
        <position position="175"/>
    </location>
</feature>
<protein>
    <recommendedName>
        <fullName evidence="1">Cardiolipin synthase B</fullName>
        <shortName evidence="1">CL synthase</shortName>
        <ecNumber evidence="1">2.7.8.-</ecNumber>
    </recommendedName>
</protein>
<feature type="domain" description="PLD phosphodiesterase" evidence="3">
    <location>
        <begin position="356"/>
        <end position="383"/>
    </location>
</feature>
<dbReference type="InterPro" id="IPR025202">
    <property type="entry name" value="PLD-like_dom"/>
</dbReference>
<dbReference type="Pfam" id="PF13091">
    <property type="entry name" value="PLDc_2"/>
    <property type="match status" value="2"/>
</dbReference>
<dbReference type="CDD" id="cd09159">
    <property type="entry name" value="PLDc_ybhO_like_2"/>
    <property type="match status" value="1"/>
</dbReference>
<dbReference type="GO" id="GO:0005886">
    <property type="term" value="C:plasma membrane"/>
    <property type="evidence" value="ECO:0007669"/>
    <property type="project" value="UniProtKB-SubCell"/>
</dbReference>
<dbReference type="GO" id="GO:0008808">
    <property type="term" value="F:cardiolipin synthase activity"/>
    <property type="evidence" value="ECO:0007669"/>
    <property type="project" value="InterPro"/>
</dbReference>
<comment type="similarity">
    <text evidence="1">Belongs to the phospholipase D family. Cardiolipin synthase subfamily. ClsB sub-subfamily.</text>
</comment>
<dbReference type="InterPro" id="IPR030872">
    <property type="entry name" value="Cardiolipin_synth_ClsB"/>
</dbReference>
<dbReference type="PROSITE" id="PS50035">
    <property type="entry name" value="PLD"/>
    <property type="match status" value="2"/>
</dbReference>
<sequence length="454" mass="50566">MCRQRRLSDNQVMSRISDTDNPTASRAAGMAHVAARDDDAVAALRARPRRLLRWAGRHGKPIDGNQVRLLSGGRDFFPALIEAIDAAAFQVMVETYIYADDDVGRAVSDALIRAAARGVSVRLTVDGFGAGDMSADLAQRLRDGGVQLRVYRVLRGFRLARRHLRRLHRKLAVIDRRVAFVGGINIIDDYNHGPFEQEGLGARYDFAVEVRGPLVDRVALTAERLWWRLSLRGELHDVGLAGAAAGYPLVTDLPPRREAEGNVFAALLLRDNLRNRRTIEREYLRALGVARDDVILANAYFLPGRKMRRALLACRERGVRVRLLLQGRVEYRLQHFATHALYASLLDAGVEIYEYAESFLHAKVGVVDEAWATVGSSNMDPFSLLLAREANVCVYDPAFAAGLRAELEHAIAQRSARVMPEAHARRSALRRMANWAAYMVLRLGVVIAGVTGRY</sequence>
<dbReference type="AlphaFoldDB" id="A0A916IXJ1"/>
<dbReference type="Proteomes" id="UP000672934">
    <property type="component" value="Unassembled WGS sequence"/>
</dbReference>
<dbReference type="SUPFAM" id="SSF56024">
    <property type="entry name" value="Phospholipase D/nuclease"/>
    <property type="match status" value="2"/>
</dbReference>
<keyword evidence="1" id="KW-1003">Cell membrane</keyword>
<evidence type="ECO:0000313" key="5">
    <source>
        <dbReference type="Proteomes" id="UP000672934"/>
    </source>
</evidence>
<evidence type="ECO:0000256" key="2">
    <source>
        <dbReference type="SAM" id="MobiDB-lite"/>
    </source>
</evidence>